<dbReference type="OrthoDB" id="2376237at2"/>
<accession>A0A0D5YQI3</accession>
<dbReference type="SUPFAM" id="SSF54909">
    <property type="entry name" value="Dimeric alpha+beta barrel"/>
    <property type="match status" value="1"/>
</dbReference>
<proteinExistence type="predicted"/>
<keyword evidence="3" id="KW-1185">Reference proteome</keyword>
<dbReference type="RefSeq" id="WP_045801299.1">
    <property type="nucleotide sequence ID" value="NZ_CP011071.1"/>
</dbReference>
<sequence length="155" mass="17896">MEYHLAQANIALFKAPLTDPVMKEFVDFLEPVNRFAEESKGFIWRLKDEQGRSASYIESPFKDDMMAVNISVREDLPSFKDFVYGSVHSYFLRNKKKWFDLKGTSLFVLWWLPKGELPTLEMAKEKLDALEANGASPSAFTLREFFDPTGKKIDV</sequence>
<dbReference type="InterPro" id="IPR011008">
    <property type="entry name" value="Dimeric_a/b-barrel"/>
</dbReference>
<evidence type="ECO:0000259" key="1">
    <source>
        <dbReference type="Pfam" id="PF11695"/>
    </source>
</evidence>
<evidence type="ECO:0000313" key="2">
    <source>
        <dbReference type="EMBL" id="AKA34545.1"/>
    </source>
</evidence>
<organism evidence="2 3">
    <name type="scientific">Flagellimonas lutaonensis</name>
    <dbReference type="NCBI Taxonomy" id="516051"/>
    <lineage>
        <taxon>Bacteria</taxon>
        <taxon>Pseudomonadati</taxon>
        <taxon>Bacteroidota</taxon>
        <taxon>Flavobacteriia</taxon>
        <taxon>Flavobacteriales</taxon>
        <taxon>Flavobacteriaceae</taxon>
        <taxon>Flagellimonas</taxon>
    </lineage>
</organism>
<feature type="domain" description="DUF3291" evidence="1">
    <location>
        <begin position="5"/>
        <end position="144"/>
    </location>
</feature>
<evidence type="ECO:0000313" key="3">
    <source>
        <dbReference type="Proteomes" id="UP000032726"/>
    </source>
</evidence>
<dbReference type="Pfam" id="PF11695">
    <property type="entry name" value="DUF3291"/>
    <property type="match status" value="1"/>
</dbReference>
<reference evidence="2 3" key="1">
    <citation type="submission" date="2015-03" db="EMBL/GenBank/DDBJ databases">
        <title>Complete genome sequence of Muricauda lutaonensis CC-HSB-11T, isolated from a coastal hot spring.</title>
        <authorList>
            <person name="Kim K.M."/>
        </authorList>
    </citation>
    <scope>NUCLEOTIDE SEQUENCE [LARGE SCALE GENOMIC DNA]</scope>
    <source>
        <strain evidence="2 3">CC-HSB-11</strain>
    </source>
</reference>
<dbReference type="HOGENOM" id="CLU_119287_0_0_10"/>
<protein>
    <recommendedName>
        <fullName evidence="1">DUF3291 domain-containing protein</fullName>
    </recommendedName>
</protein>
<dbReference type="STRING" id="516051.VC82_892"/>
<dbReference type="InterPro" id="IPR021708">
    <property type="entry name" value="DUF3291"/>
</dbReference>
<gene>
    <name evidence="2" type="ORF">VC82_892</name>
</gene>
<dbReference type="EMBL" id="CP011071">
    <property type="protein sequence ID" value="AKA34545.1"/>
    <property type="molecule type" value="Genomic_DNA"/>
</dbReference>
<dbReference type="Proteomes" id="UP000032726">
    <property type="component" value="Chromosome"/>
</dbReference>
<name>A0A0D5YQI3_9FLAO</name>
<dbReference type="KEGG" id="mlt:VC82_892"/>
<dbReference type="AlphaFoldDB" id="A0A0D5YQI3"/>